<sequence>MARIVFELEIEAPADRIVEALDTEDGIAGWWTADVDFAGGVGSIMKPGFPIAPVPFELSVDEVGLGQVAWTSVGDFPPHWAGTRVLWTLTPTAAGTLVHFSHDGWASDEGPFASSALTWGRLMDTLKTYAETGVAAPLFPKG</sequence>
<name>A0A4R6JLV6_9ACTN</name>
<dbReference type="RefSeq" id="WP_133804065.1">
    <property type="nucleotide sequence ID" value="NZ_SNWQ01000020.1"/>
</dbReference>
<dbReference type="InterPro" id="IPR023393">
    <property type="entry name" value="START-like_dom_sf"/>
</dbReference>
<proteinExistence type="predicted"/>
<protein>
    <submittedName>
        <fullName evidence="1">Uncharacterized protein YndB with AHSA1/START domain</fullName>
    </submittedName>
</protein>
<dbReference type="CDD" id="cd07814">
    <property type="entry name" value="SRPBCC_CalC_Aha1-like"/>
    <property type="match status" value="1"/>
</dbReference>
<reference evidence="1 2" key="1">
    <citation type="submission" date="2019-03" db="EMBL/GenBank/DDBJ databases">
        <title>Genomic Encyclopedia of Type Strains, Phase III (KMG-III): the genomes of soil and plant-associated and newly described type strains.</title>
        <authorList>
            <person name="Whitman W."/>
        </authorList>
    </citation>
    <scope>NUCLEOTIDE SEQUENCE [LARGE SCALE GENOMIC DNA]</scope>
    <source>
        <strain evidence="1 2">VKM Ac-2527</strain>
    </source>
</reference>
<dbReference type="SUPFAM" id="SSF55961">
    <property type="entry name" value="Bet v1-like"/>
    <property type="match status" value="1"/>
</dbReference>
<gene>
    <name evidence="1" type="ORF">EV643_12032</name>
</gene>
<dbReference type="EMBL" id="SNWQ01000020">
    <property type="protein sequence ID" value="TDO36301.1"/>
    <property type="molecule type" value="Genomic_DNA"/>
</dbReference>
<dbReference type="Gene3D" id="3.30.530.20">
    <property type="match status" value="1"/>
</dbReference>
<evidence type="ECO:0000313" key="2">
    <source>
        <dbReference type="Proteomes" id="UP000295388"/>
    </source>
</evidence>
<organism evidence="1 2">
    <name type="scientific">Kribbella caucasensis</name>
    <dbReference type="NCBI Taxonomy" id="2512215"/>
    <lineage>
        <taxon>Bacteria</taxon>
        <taxon>Bacillati</taxon>
        <taxon>Actinomycetota</taxon>
        <taxon>Actinomycetes</taxon>
        <taxon>Propionibacteriales</taxon>
        <taxon>Kribbellaceae</taxon>
        <taxon>Kribbella</taxon>
    </lineage>
</organism>
<dbReference type="Proteomes" id="UP000295388">
    <property type="component" value="Unassembled WGS sequence"/>
</dbReference>
<dbReference type="AlphaFoldDB" id="A0A4R6JLV6"/>
<evidence type="ECO:0000313" key="1">
    <source>
        <dbReference type="EMBL" id="TDO36301.1"/>
    </source>
</evidence>
<accession>A0A4R6JLV6</accession>
<dbReference type="OrthoDB" id="287565at2"/>
<keyword evidence="2" id="KW-1185">Reference proteome</keyword>
<comment type="caution">
    <text evidence="1">The sequence shown here is derived from an EMBL/GenBank/DDBJ whole genome shotgun (WGS) entry which is preliminary data.</text>
</comment>